<keyword evidence="2" id="KW-1133">Transmembrane helix</keyword>
<dbReference type="OrthoDB" id="2014058at2759"/>
<evidence type="ECO:0000256" key="1">
    <source>
        <dbReference type="SAM" id="MobiDB-lite"/>
    </source>
</evidence>
<organism evidence="3 4">
    <name type="scientific">Naganishia liquefaciens</name>
    <dbReference type="NCBI Taxonomy" id="104408"/>
    <lineage>
        <taxon>Eukaryota</taxon>
        <taxon>Fungi</taxon>
        <taxon>Dikarya</taxon>
        <taxon>Basidiomycota</taxon>
        <taxon>Agaricomycotina</taxon>
        <taxon>Tremellomycetes</taxon>
        <taxon>Filobasidiales</taxon>
        <taxon>Filobasidiaceae</taxon>
        <taxon>Naganishia</taxon>
    </lineage>
</organism>
<name>A0A8H3TXC7_9TREE</name>
<evidence type="ECO:0000256" key="2">
    <source>
        <dbReference type="SAM" id="Phobius"/>
    </source>
</evidence>
<sequence>MLSRVATQTARASTRTIRANQFQASRTLIATSRRWAEVTATQPQDLVERSLKPGTEADPQLNGYPELPYVSIQKRVPKGWWDQQERKNFNETLHEQEDALSMWSPDVHATPAGWALTQMILAFSAIAGFGYFIYVSLPERPVAKRSYPYGGLSQELGGSDQTPKANPEVYEDEE</sequence>
<comment type="caution">
    <text evidence="3">The sequence shown here is derived from an EMBL/GenBank/DDBJ whole genome shotgun (WGS) entry which is preliminary data.</text>
</comment>
<keyword evidence="2" id="KW-0812">Transmembrane</keyword>
<dbReference type="PANTHER" id="PTHR12840:SF1">
    <property type="entry name" value="NADH DEHYDROGENASE [UBIQUINONE] 1 BETA SUBCOMPLEX SUBUNIT 8, MITOCHONDRIAL"/>
    <property type="match status" value="1"/>
</dbReference>
<feature type="region of interest" description="Disordered" evidence="1">
    <location>
        <begin position="148"/>
        <end position="174"/>
    </location>
</feature>
<dbReference type="Pfam" id="PF05821">
    <property type="entry name" value="NDUF_B8"/>
    <property type="match status" value="1"/>
</dbReference>
<evidence type="ECO:0000313" key="4">
    <source>
        <dbReference type="Proteomes" id="UP000620104"/>
    </source>
</evidence>
<protein>
    <submittedName>
        <fullName evidence="3">Uncharacterized protein</fullName>
    </submittedName>
</protein>
<dbReference type="AlphaFoldDB" id="A0A8H3TXC7"/>
<dbReference type="PANTHER" id="PTHR12840">
    <property type="entry name" value="NADH-UBIQUINONE OXIDOREDUCTASE ASHI SUBUNIT"/>
    <property type="match status" value="1"/>
</dbReference>
<dbReference type="Proteomes" id="UP000620104">
    <property type="component" value="Unassembled WGS sequence"/>
</dbReference>
<feature type="transmembrane region" description="Helical" evidence="2">
    <location>
        <begin position="112"/>
        <end position="137"/>
    </location>
</feature>
<proteinExistence type="predicted"/>
<accession>A0A8H3TXC7</accession>
<dbReference type="EMBL" id="BLZA01000023">
    <property type="protein sequence ID" value="GHJ87919.1"/>
    <property type="molecule type" value="Genomic_DNA"/>
</dbReference>
<reference evidence="3" key="1">
    <citation type="submission" date="2020-07" db="EMBL/GenBank/DDBJ databases">
        <title>Draft Genome Sequence of a Deep-Sea Yeast, Naganishia (Cryptococcus) liquefaciens strain N6.</title>
        <authorList>
            <person name="Han Y.W."/>
            <person name="Kajitani R."/>
            <person name="Morimoto H."/>
            <person name="Parhat M."/>
            <person name="Tsubouchi H."/>
            <person name="Bakenova O."/>
            <person name="Ogata M."/>
            <person name="Argunhan B."/>
            <person name="Aoki R."/>
            <person name="Kajiwara S."/>
            <person name="Itoh T."/>
            <person name="Iwasaki H."/>
        </authorList>
    </citation>
    <scope>NUCLEOTIDE SEQUENCE</scope>
    <source>
        <strain evidence="3">N6</strain>
    </source>
</reference>
<dbReference type="GO" id="GO:0005739">
    <property type="term" value="C:mitochondrion"/>
    <property type="evidence" value="ECO:0007669"/>
    <property type="project" value="InterPro"/>
</dbReference>
<keyword evidence="4" id="KW-1185">Reference proteome</keyword>
<dbReference type="InterPro" id="IPR008699">
    <property type="entry name" value="NDUFB8"/>
</dbReference>
<gene>
    <name evidence="3" type="ORF">NliqN6_4321</name>
</gene>
<evidence type="ECO:0000313" key="3">
    <source>
        <dbReference type="EMBL" id="GHJ87919.1"/>
    </source>
</evidence>
<keyword evidence="2" id="KW-0472">Membrane</keyword>